<dbReference type="AlphaFoldDB" id="A0A3M7P3S7"/>
<gene>
    <name evidence="1" type="ORF">BpHYR1_037211</name>
</gene>
<protein>
    <submittedName>
        <fullName evidence="1">Uncharacterized protein</fullName>
    </submittedName>
</protein>
<accession>A0A3M7P3S7</accession>
<dbReference type="Proteomes" id="UP000276133">
    <property type="component" value="Unassembled WGS sequence"/>
</dbReference>
<evidence type="ECO:0000313" key="2">
    <source>
        <dbReference type="Proteomes" id="UP000276133"/>
    </source>
</evidence>
<keyword evidence="2" id="KW-1185">Reference proteome</keyword>
<sequence>MDTDSNSVRITSELTIDSMIASFRDLVHKRFDFFRTLCVLLDIITKYYSKGLVDYVNNRLKTTCDVKNYVNKTCQIRIKYSVFMPLEVFTQFTWHRVNVLASMGSDFSNISLSSNVANEVNQKFLQHSVKNLASYYYLRWLTDAYAYSIQPENMYAS</sequence>
<proteinExistence type="predicted"/>
<evidence type="ECO:0000313" key="1">
    <source>
        <dbReference type="EMBL" id="RMZ93715.1"/>
    </source>
</evidence>
<dbReference type="EMBL" id="REGN01013604">
    <property type="protein sequence ID" value="RMZ93715.1"/>
    <property type="molecule type" value="Genomic_DNA"/>
</dbReference>
<name>A0A3M7P3S7_BRAPC</name>
<reference evidence="1 2" key="1">
    <citation type="journal article" date="2018" name="Sci. Rep.">
        <title>Genomic signatures of local adaptation to the degree of environmental predictability in rotifers.</title>
        <authorList>
            <person name="Franch-Gras L."/>
            <person name="Hahn C."/>
            <person name="Garcia-Roger E.M."/>
            <person name="Carmona M.J."/>
            <person name="Serra M."/>
            <person name="Gomez A."/>
        </authorList>
    </citation>
    <scope>NUCLEOTIDE SEQUENCE [LARGE SCALE GENOMIC DNA]</scope>
    <source>
        <strain evidence="1">HYR1</strain>
    </source>
</reference>
<organism evidence="1 2">
    <name type="scientific">Brachionus plicatilis</name>
    <name type="common">Marine rotifer</name>
    <name type="synonym">Brachionus muelleri</name>
    <dbReference type="NCBI Taxonomy" id="10195"/>
    <lineage>
        <taxon>Eukaryota</taxon>
        <taxon>Metazoa</taxon>
        <taxon>Spiralia</taxon>
        <taxon>Gnathifera</taxon>
        <taxon>Rotifera</taxon>
        <taxon>Eurotatoria</taxon>
        <taxon>Monogononta</taxon>
        <taxon>Pseudotrocha</taxon>
        <taxon>Ploima</taxon>
        <taxon>Brachionidae</taxon>
        <taxon>Brachionus</taxon>
    </lineage>
</organism>
<comment type="caution">
    <text evidence="1">The sequence shown here is derived from an EMBL/GenBank/DDBJ whole genome shotgun (WGS) entry which is preliminary data.</text>
</comment>